<comment type="caution">
    <text evidence="1">The sequence shown here is derived from an EMBL/GenBank/DDBJ whole genome shotgun (WGS) entry which is preliminary data.</text>
</comment>
<dbReference type="Gene3D" id="2.120.10.30">
    <property type="entry name" value="TolB, C-terminal domain"/>
    <property type="match status" value="1"/>
</dbReference>
<organism evidence="1 2">
    <name type="scientific">Adineta ricciae</name>
    <name type="common">Rotifer</name>
    <dbReference type="NCBI Taxonomy" id="249248"/>
    <lineage>
        <taxon>Eukaryota</taxon>
        <taxon>Metazoa</taxon>
        <taxon>Spiralia</taxon>
        <taxon>Gnathifera</taxon>
        <taxon>Rotifera</taxon>
        <taxon>Eurotatoria</taxon>
        <taxon>Bdelloidea</taxon>
        <taxon>Adinetida</taxon>
        <taxon>Adinetidae</taxon>
        <taxon>Adineta</taxon>
    </lineage>
</organism>
<dbReference type="Gene3D" id="2.40.10.500">
    <property type="match status" value="1"/>
</dbReference>
<dbReference type="OrthoDB" id="10039644at2759"/>
<dbReference type="AlphaFoldDB" id="A0A814T448"/>
<dbReference type="InterPro" id="IPR011042">
    <property type="entry name" value="6-blade_b-propeller_TolB-like"/>
</dbReference>
<evidence type="ECO:0000313" key="1">
    <source>
        <dbReference type="EMBL" id="CAF1156758.1"/>
    </source>
</evidence>
<dbReference type="Proteomes" id="UP000663852">
    <property type="component" value="Unassembled WGS sequence"/>
</dbReference>
<proteinExistence type="predicted"/>
<protein>
    <submittedName>
        <fullName evidence="1">Uncharacterized protein</fullName>
    </submittedName>
</protein>
<name>A0A814T448_ADIRI</name>
<reference evidence="1" key="1">
    <citation type="submission" date="2021-02" db="EMBL/GenBank/DDBJ databases">
        <authorList>
            <person name="Nowell W R."/>
        </authorList>
    </citation>
    <scope>NUCLEOTIDE SEQUENCE</scope>
</reference>
<accession>A0A814T448</accession>
<gene>
    <name evidence="1" type="ORF">EDS130_LOCUS22915</name>
</gene>
<evidence type="ECO:0000313" key="2">
    <source>
        <dbReference type="Proteomes" id="UP000663852"/>
    </source>
</evidence>
<dbReference type="EMBL" id="CAJNOJ010000122">
    <property type="protein sequence ID" value="CAF1156758.1"/>
    <property type="molecule type" value="Genomic_DNA"/>
</dbReference>
<dbReference type="SUPFAM" id="SSF63829">
    <property type="entry name" value="Calcium-dependent phosphotriesterase"/>
    <property type="match status" value="1"/>
</dbReference>
<sequence>MDIVSLDSPLPVESRCNPGAFSGNRGGCSSNTDCECHSLTNGQGICASIMISCSTLTPCEVDRSTCLRPNTVCIQNHRCSNRPVCYPKALADLAVCPSLPSTNQSIVTEPSLSIKICDQAIWNQPKRVPWLRYGFDLWIQYPEDIFIDKNQTVFMAGPGNDAVGRWELNATHGVIVAGGNGAGNANDELRRPKSVIVDANGDLIICDSGNRRIVKWPMGSDRGETIIDKSTPNFTGCDKLIVSKSGTIFIQDAGRFLKWTSNITGNYIELIRNVSGGKSYFLSSSGDVYGVSEPNGIKKWALGDDTGIVVAGGSRRPGNQSHELYDPTAVIVNDEGTMYIFDNGNHRVLQWRAGATEGTVVAKYSNSISKVFGIHDGGLYYSVHGYANYVYHFPIDTSACVSVMQKTKILCKLNNFCVIYTRVDFTREINVETSNSDPNPFMIYAIFDVLKRHIDEVITVSKQASEKIVIVADFNIDLKPNNNHKFIDYMTSFGFTLISQLNKNFD</sequence>